<feature type="transmembrane region" description="Helical" evidence="1">
    <location>
        <begin position="346"/>
        <end position="364"/>
    </location>
</feature>
<evidence type="ECO:0000256" key="1">
    <source>
        <dbReference type="SAM" id="Phobius"/>
    </source>
</evidence>
<dbReference type="EMBL" id="PKUS01000001">
    <property type="protein sequence ID" value="PLW70615.1"/>
    <property type="molecule type" value="Genomic_DNA"/>
</dbReference>
<evidence type="ECO:0000313" key="2">
    <source>
        <dbReference type="EMBL" id="PLW70615.1"/>
    </source>
</evidence>
<dbReference type="AlphaFoldDB" id="A0A2N5X7Z8"/>
<keyword evidence="1" id="KW-0472">Membrane</keyword>
<dbReference type="Proteomes" id="UP000235005">
    <property type="component" value="Unassembled WGS sequence"/>
</dbReference>
<sequence>MPLVAMFFSACVNAAVTINIQESGGDVVATSSGSLDISTLGVPGSAPALSSIIAGSSWNPSFQSIVLVSGGGARDTYTIDSGATTFSTGSLFVGGTNSGSAVGIDSLSSGTNTLIVASGYTSGTPISGSSTFAGQTILSMGLIPGSYTFTWATDSVTINIIASTYTIGGNVTGLTGSVTLQNSGGDDLVVGADGAFTFATAVNDGGAYAVTVSAQPAGQTCTVTNGSGTVAGADVTNVAVACVDNAPLTYSVGGNATGLTGSVTLQNNGADDLVVGADGAFSFATPVNDGGAYAVTVSVQPAGQTCTVTNGSGTIAGADVADVAVDCVDDPVVGPGPGGAAAIPTLPLPGLLLMILGILAAAGVQRRATAN</sequence>
<organism evidence="2 3">
    <name type="scientific">Pseudohalioglobus lutimaris</name>
    <dbReference type="NCBI Taxonomy" id="1737061"/>
    <lineage>
        <taxon>Bacteria</taxon>
        <taxon>Pseudomonadati</taxon>
        <taxon>Pseudomonadota</taxon>
        <taxon>Gammaproteobacteria</taxon>
        <taxon>Cellvibrionales</taxon>
        <taxon>Halieaceae</taxon>
        <taxon>Pseudohalioglobus</taxon>
    </lineage>
</organism>
<comment type="caution">
    <text evidence="2">The sequence shown here is derived from an EMBL/GenBank/DDBJ whole genome shotgun (WGS) entry which is preliminary data.</text>
</comment>
<keyword evidence="1" id="KW-0812">Transmembrane</keyword>
<gene>
    <name evidence="2" type="ORF">C0039_00325</name>
</gene>
<name>A0A2N5X7Z8_9GAMM</name>
<accession>A0A2N5X7Z8</accession>
<proteinExistence type="predicted"/>
<reference evidence="2 3" key="1">
    <citation type="submission" date="2018-01" db="EMBL/GenBank/DDBJ databases">
        <title>The draft genome sequence of Halioglobus lutimaris HF004.</title>
        <authorList>
            <person name="Du Z.-J."/>
            <person name="Shi M.-J."/>
        </authorList>
    </citation>
    <scope>NUCLEOTIDE SEQUENCE [LARGE SCALE GENOMIC DNA]</scope>
    <source>
        <strain evidence="2 3">HF004</strain>
    </source>
</reference>
<keyword evidence="3" id="KW-1185">Reference proteome</keyword>
<keyword evidence="1" id="KW-1133">Transmembrane helix</keyword>
<evidence type="ECO:0000313" key="3">
    <source>
        <dbReference type="Proteomes" id="UP000235005"/>
    </source>
</evidence>
<protein>
    <submittedName>
        <fullName evidence="2">Uncharacterized protein</fullName>
    </submittedName>
</protein>